<comment type="caution">
    <text evidence="2">The sequence shown here is derived from an EMBL/GenBank/DDBJ whole genome shotgun (WGS) entry which is preliminary data.</text>
</comment>
<keyword evidence="1" id="KW-1133">Transmembrane helix</keyword>
<dbReference type="GO" id="GO:0003964">
    <property type="term" value="F:RNA-directed DNA polymerase activity"/>
    <property type="evidence" value="ECO:0007669"/>
    <property type="project" value="UniProtKB-KW"/>
</dbReference>
<keyword evidence="3" id="KW-1185">Reference proteome</keyword>
<keyword evidence="1" id="KW-0812">Transmembrane</keyword>
<name>A0A6G0X037_APHCR</name>
<evidence type="ECO:0000313" key="3">
    <source>
        <dbReference type="Proteomes" id="UP000478052"/>
    </source>
</evidence>
<evidence type="ECO:0000313" key="2">
    <source>
        <dbReference type="EMBL" id="KAF0733227.1"/>
    </source>
</evidence>
<keyword evidence="1" id="KW-0472">Membrane</keyword>
<sequence length="222" mass="25354">SRGSFLGTCEPLTKRPADERLEKWKEESANPDLIKETLPLGHQLPYRDWKTLNRIRTGTDRTRLNLVKWGIEENSRCDCGRIQDDEHLLKYTNTPYNIHDKNDLFNTLTDRSWHSVSMCVMVRGVPHPSHVGGSSFDMRYPCVNLECPILSLFIVSTWHFFLICVLTAFLMSSYDEMFSLVVFVLDAASLAYLSAISLPAMPGVTKDYKFCVFNGLDGFNGF</sequence>
<gene>
    <name evidence="2" type="ORF">FWK35_00019544</name>
</gene>
<dbReference type="EMBL" id="VUJU01008265">
    <property type="protein sequence ID" value="KAF0733227.1"/>
    <property type="molecule type" value="Genomic_DNA"/>
</dbReference>
<dbReference type="OrthoDB" id="6767534at2759"/>
<keyword evidence="2" id="KW-0548">Nucleotidyltransferase</keyword>
<accession>A0A6G0X037</accession>
<dbReference type="Proteomes" id="UP000478052">
    <property type="component" value="Unassembled WGS sequence"/>
</dbReference>
<keyword evidence="2" id="KW-0695">RNA-directed DNA polymerase</keyword>
<proteinExistence type="predicted"/>
<protein>
    <submittedName>
        <fullName evidence="2">Reverse transcriptase domain-containing protein</fullName>
    </submittedName>
</protein>
<keyword evidence="2" id="KW-0808">Transferase</keyword>
<feature type="transmembrane region" description="Helical" evidence="1">
    <location>
        <begin position="149"/>
        <end position="170"/>
    </location>
</feature>
<feature type="non-terminal residue" evidence="2">
    <location>
        <position position="1"/>
    </location>
</feature>
<feature type="transmembrane region" description="Helical" evidence="1">
    <location>
        <begin position="177"/>
        <end position="198"/>
    </location>
</feature>
<evidence type="ECO:0000256" key="1">
    <source>
        <dbReference type="SAM" id="Phobius"/>
    </source>
</evidence>
<reference evidence="2 3" key="1">
    <citation type="submission" date="2019-08" db="EMBL/GenBank/DDBJ databases">
        <title>Whole genome of Aphis craccivora.</title>
        <authorList>
            <person name="Voronova N.V."/>
            <person name="Shulinski R.S."/>
            <person name="Bandarenka Y.V."/>
            <person name="Zhorov D.G."/>
            <person name="Warner D."/>
        </authorList>
    </citation>
    <scope>NUCLEOTIDE SEQUENCE [LARGE SCALE GENOMIC DNA]</scope>
    <source>
        <strain evidence="2">180601</strain>
        <tissue evidence="2">Whole Body</tissue>
    </source>
</reference>
<dbReference type="AlphaFoldDB" id="A0A6G0X037"/>
<organism evidence="2 3">
    <name type="scientific">Aphis craccivora</name>
    <name type="common">Cowpea aphid</name>
    <dbReference type="NCBI Taxonomy" id="307492"/>
    <lineage>
        <taxon>Eukaryota</taxon>
        <taxon>Metazoa</taxon>
        <taxon>Ecdysozoa</taxon>
        <taxon>Arthropoda</taxon>
        <taxon>Hexapoda</taxon>
        <taxon>Insecta</taxon>
        <taxon>Pterygota</taxon>
        <taxon>Neoptera</taxon>
        <taxon>Paraneoptera</taxon>
        <taxon>Hemiptera</taxon>
        <taxon>Sternorrhyncha</taxon>
        <taxon>Aphidomorpha</taxon>
        <taxon>Aphidoidea</taxon>
        <taxon>Aphididae</taxon>
        <taxon>Aphidini</taxon>
        <taxon>Aphis</taxon>
        <taxon>Aphis</taxon>
    </lineage>
</organism>